<evidence type="ECO:0000313" key="8">
    <source>
        <dbReference type="Proteomes" id="UP001187682"/>
    </source>
</evidence>
<dbReference type="PANTHER" id="PTHR37451">
    <property type="entry name" value="MARVEL DOMAIN"/>
    <property type="match status" value="1"/>
</dbReference>
<keyword evidence="8" id="KW-1185">Reference proteome</keyword>
<reference evidence="7" key="1">
    <citation type="submission" date="2018-03" db="EMBL/GenBank/DDBJ databases">
        <authorList>
            <person name="Guldener U."/>
        </authorList>
    </citation>
    <scope>NUCLEOTIDE SEQUENCE</scope>
</reference>
<accession>A0AAE8N2V3</accession>
<feature type="transmembrane region" description="Helical" evidence="5">
    <location>
        <begin position="12"/>
        <end position="32"/>
    </location>
</feature>
<proteinExistence type="predicted"/>
<dbReference type="EMBL" id="ONZQ02000009">
    <property type="protein sequence ID" value="SPO03820.1"/>
    <property type="molecule type" value="Genomic_DNA"/>
</dbReference>
<evidence type="ECO:0000256" key="5">
    <source>
        <dbReference type="SAM" id="Phobius"/>
    </source>
</evidence>
<dbReference type="Proteomes" id="UP001187682">
    <property type="component" value="Unassembled WGS sequence"/>
</dbReference>
<dbReference type="PANTHER" id="PTHR37451:SF5">
    <property type="entry name" value="MARVEL DOMAIN-CONTAINING PROTEIN"/>
    <property type="match status" value="1"/>
</dbReference>
<feature type="transmembrane region" description="Helical" evidence="5">
    <location>
        <begin position="110"/>
        <end position="134"/>
    </location>
</feature>
<evidence type="ECO:0000256" key="3">
    <source>
        <dbReference type="ARBA" id="ARBA00022989"/>
    </source>
</evidence>
<protein>
    <recommendedName>
        <fullName evidence="6">MARVEL domain-containing protein</fullName>
    </recommendedName>
</protein>
<feature type="transmembrane region" description="Helical" evidence="5">
    <location>
        <begin position="44"/>
        <end position="62"/>
    </location>
</feature>
<comment type="subcellular location">
    <subcellularLocation>
        <location evidence="1">Membrane</location>
        <topology evidence="1">Multi-pass membrane protein</topology>
    </subcellularLocation>
</comment>
<dbReference type="InterPro" id="IPR008253">
    <property type="entry name" value="Marvel"/>
</dbReference>
<feature type="domain" description="MARVEL" evidence="6">
    <location>
        <begin position="7"/>
        <end position="129"/>
    </location>
</feature>
<keyword evidence="3 5" id="KW-1133">Transmembrane helix</keyword>
<organism evidence="7 8">
    <name type="scientific">Cephalotrichum gorgonifer</name>
    <dbReference type="NCBI Taxonomy" id="2041049"/>
    <lineage>
        <taxon>Eukaryota</taxon>
        <taxon>Fungi</taxon>
        <taxon>Dikarya</taxon>
        <taxon>Ascomycota</taxon>
        <taxon>Pezizomycotina</taxon>
        <taxon>Sordariomycetes</taxon>
        <taxon>Hypocreomycetidae</taxon>
        <taxon>Microascales</taxon>
        <taxon>Microascaceae</taxon>
        <taxon>Cephalotrichum</taxon>
    </lineage>
</organism>
<dbReference type="GO" id="GO:0016020">
    <property type="term" value="C:membrane"/>
    <property type="evidence" value="ECO:0007669"/>
    <property type="project" value="UniProtKB-SubCell"/>
</dbReference>
<evidence type="ECO:0000256" key="4">
    <source>
        <dbReference type="ARBA" id="ARBA00023136"/>
    </source>
</evidence>
<evidence type="ECO:0000313" key="7">
    <source>
        <dbReference type="EMBL" id="SPO03820.1"/>
    </source>
</evidence>
<feature type="transmembrane region" description="Helical" evidence="5">
    <location>
        <begin position="74"/>
        <end position="98"/>
    </location>
</feature>
<evidence type="ECO:0000256" key="2">
    <source>
        <dbReference type="ARBA" id="ARBA00022692"/>
    </source>
</evidence>
<gene>
    <name evidence="7" type="ORF">DNG_06503</name>
</gene>
<dbReference type="Pfam" id="PF01284">
    <property type="entry name" value="MARVEL"/>
    <property type="match status" value="1"/>
</dbReference>
<dbReference type="AlphaFoldDB" id="A0AAE8N2V3"/>
<sequence length="155" mass="16430">MKPAIVIAIRSFQGLLALGTLGMAAVVADWYINQSPFASPMTVNFLLFVPIFSVISIVYLEAVPRLAPRASHPFVSLAFELLNTIFYFAGFVAMAAFIARLDFCRGVICAAAKAATVAGAGSFALWAGTSTLMIKDVFKGGMRRTGGGGPAMTER</sequence>
<keyword evidence="2 5" id="KW-0812">Transmembrane</keyword>
<evidence type="ECO:0000259" key="6">
    <source>
        <dbReference type="Pfam" id="PF01284"/>
    </source>
</evidence>
<comment type="caution">
    <text evidence="7">The sequence shown here is derived from an EMBL/GenBank/DDBJ whole genome shotgun (WGS) entry which is preliminary data.</text>
</comment>
<keyword evidence="4 5" id="KW-0472">Membrane</keyword>
<name>A0AAE8N2V3_9PEZI</name>
<evidence type="ECO:0000256" key="1">
    <source>
        <dbReference type="ARBA" id="ARBA00004141"/>
    </source>
</evidence>